<comment type="caution">
    <text evidence="2">The sequence shown here is derived from an EMBL/GenBank/DDBJ whole genome shotgun (WGS) entry which is preliminary data.</text>
</comment>
<organism evidence="2 3">
    <name type="scientific">Halorubrum rutilum</name>
    <dbReference type="NCBI Taxonomy" id="1364933"/>
    <lineage>
        <taxon>Archaea</taxon>
        <taxon>Methanobacteriati</taxon>
        <taxon>Methanobacteriota</taxon>
        <taxon>Stenosarchaea group</taxon>
        <taxon>Halobacteria</taxon>
        <taxon>Halobacteriales</taxon>
        <taxon>Haloferacaceae</taxon>
        <taxon>Halorubrum</taxon>
    </lineage>
</organism>
<protein>
    <recommendedName>
        <fullName evidence="4">Flagellin</fullName>
    </recommendedName>
</protein>
<dbReference type="Pfam" id="PF23922">
    <property type="entry name" value="DUF7261"/>
    <property type="match status" value="1"/>
</dbReference>
<evidence type="ECO:0000313" key="3">
    <source>
        <dbReference type="Proteomes" id="UP001596545"/>
    </source>
</evidence>
<feature type="transmembrane region" description="Helical" evidence="1">
    <location>
        <begin position="25"/>
        <end position="46"/>
    </location>
</feature>
<proteinExistence type="predicted"/>
<evidence type="ECO:0000313" key="2">
    <source>
        <dbReference type="EMBL" id="MFC7324022.1"/>
    </source>
</evidence>
<dbReference type="RefSeq" id="WP_256408578.1">
    <property type="nucleotide sequence ID" value="NZ_JANHDN010000003.1"/>
</dbReference>
<dbReference type="EMBL" id="JBHTBL010000004">
    <property type="protein sequence ID" value="MFC7324022.1"/>
    <property type="molecule type" value="Genomic_DNA"/>
</dbReference>
<dbReference type="Proteomes" id="UP001596545">
    <property type="component" value="Unassembled WGS sequence"/>
</dbReference>
<keyword evidence="1" id="KW-0472">Membrane</keyword>
<accession>A0ABD6AIH0</accession>
<keyword evidence="1" id="KW-0812">Transmembrane</keyword>
<evidence type="ECO:0008006" key="4">
    <source>
        <dbReference type="Google" id="ProtNLM"/>
    </source>
</evidence>
<dbReference type="InterPro" id="IPR055685">
    <property type="entry name" value="DUF7261"/>
</dbReference>
<name>A0ABD6AIH0_9EURY</name>
<keyword evidence="3" id="KW-1185">Reference proteome</keyword>
<keyword evidence="1" id="KW-1133">Transmembrane helix</keyword>
<gene>
    <name evidence="2" type="ORF">ACFQMF_05425</name>
</gene>
<sequence length="307" mass="32425">MAAMIPAFDGDDPRERFRDADRGQLLLISGLVVAVSLVALVVLLNASIYGENVATRGVEAADGEALEVRAAVVEETGARLDAANRDGSTSDADIEASVDAIDRNLTARYASRGGIAAVDLLSTTPGQYLTGSVNDSTTIGEVDRIRAFSVANGSDLPSTEAAAFTVVLNDTAANTTHEVYLYENDGDVVVARGENGSTPTERCRYPASGDPAVLDLTGDRLDGEPCPMVWPESLSDEDDGPFDIEFENADEAEAEVTATVGTDANPESDTALTVRDAVYAATIEFRYRTADLRFETPIRVAPGEPDA</sequence>
<evidence type="ECO:0000256" key="1">
    <source>
        <dbReference type="SAM" id="Phobius"/>
    </source>
</evidence>
<reference evidence="2 3" key="1">
    <citation type="journal article" date="2019" name="Int. J. Syst. Evol. Microbiol.">
        <title>The Global Catalogue of Microorganisms (GCM) 10K type strain sequencing project: providing services to taxonomists for standard genome sequencing and annotation.</title>
        <authorList>
            <consortium name="The Broad Institute Genomics Platform"/>
            <consortium name="The Broad Institute Genome Sequencing Center for Infectious Disease"/>
            <person name="Wu L."/>
            <person name="Ma J."/>
        </authorList>
    </citation>
    <scope>NUCLEOTIDE SEQUENCE [LARGE SCALE GENOMIC DNA]</scope>
    <source>
        <strain evidence="2 3">CGMCC 1.12554</strain>
    </source>
</reference>
<dbReference type="AlphaFoldDB" id="A0ABD6AIH0"/>